<evidence type="ECO:0000313" key="1">
    <source>
        <dbReference type="EMBL" id="KAL2719301.1"/>
    </source>
</evidence>
<gene>
    <name evidence="1" type="ORF">V1478_010763</name>
</gene>
<dbReference type="AlphaFoldDB" id="A0ABD2AFX8"/>
<proteinExistence type="predicted"/>
<protein>
    <submittedName>
        <fullName evidence="1">Uncharacterized protein</fullName>
    </submittedName>
</protein>
<keyword evidence="2" id="KW-1185">Reference proteome</keyword>
<name>A0ABD2AFX8_VESSQ</name>
<sequence length="59" mass="6814">MGSALVRGLNDFDACSKYSKNENDSSALMSSYIVFKIQQKCRHYFNRELEVNQVTLLHL</sequence>
<dbReference type="Proteomes" id="UP001607302">
    <property type="component" value="Unassembled WGS sequence"/>
</dbReference>
<dbReference type="EMBL" id="JAUDFV010000149">
    <property type="protein sequence ID" value="KAL2719301.1"/>
    <property type="molecule type" value="Genomic_DNA"/>
</dbReference>
<comment type="caution">
    <text evidence="1">The sequence shown here is derived from an EMBL/GenBank/DDBJ whole genome shotgun (WGS) entry which is preliminary data.</text>
</comment>
<reference evidence="1 2" key="1">
    <citation type="journal article" date="2024" name="Ann. Entomol. Soc. Am.">
        <title>Genomic analyses of the southern and eastern yellowjacket wasps (Hymenoptera: Vespidae) reveal evolutionary signatures of social life.</title>
        <authorList>
            <person name="Catto M.A."/>
            <person name="Caine P.B."/>
            <person name="Orr S.E."/>
            <person name="Hunt B.G."/>
            <person name="Goodisman M.A.D."/>
        </authorList>
    </citation>
    <scope>NUCLEOTIDE SEQUENCE [LARGE SCALE GENOMIC DNA]</scope>
    <source>
        <strain evidence="1">233</strain>
        <tissue evidence="1">Head and thorax</tissue>
    </source>
</reference>
<evidence type="ECO:0000313" key="2">
    <source>
        <dbReference type="Proteomes" id="UP001607302"/>
    </source>
</evidence>
<organism evidence="1 2">
    <name type="scientific">Vespula squamosa</name>
    <name type="common">Southern yellow jacket</name>
    <name type="synonym">Wasp</name>
    <dbReference type="NCBI Taxonomy" id="30214"/>
    <lineage>
        <taxon>Eukaryota</taxon>
        <taxon>Metazoa</taxon>
        <taxon>Ecdysozoa</taxon>
        <taxon>Arthropoda</taxon>
        <taxon>Hexapoda</taxon>
        <taxon>Insecta</taxon>
        <taxon>Pterygota</taxon>
        <taxon>Neoptera</taxon>
        <taxon>Endopterygota</taxon>
        <taxon>Hymenoptera</taxon>
        <taxon>Apocrita</taxon>
        <taxon>Aculeata</taxon>
        <taxon>Vespoidea</taxon>
        <taxon>Vespidae</taxon>
        <taxon>Vespinae</taxon>
        <taxon>Vespula</taxon>
    </lineage>
</organism>
<accession>A0ABD2AFX8</accession>